<keyword evidence="1" id="KW-1133">Transmembrane helix</keyword>
<dbReference type="OrthoDB" id="2971182at2759"/>
<evidence type="ECO:0000313" key="3">
    <source>
        <dbReference type="Proteomes" id="UP000054279"/>
    </source>
</evidence>
<keyword evidence="1" id="KW-0812">Transmembrane</keyword>
<proteinExistence type="predicted"/>
<reference evidence="2 3" key="1">
    <citation type="submission" date="2014-06" db="EMBL/GenBank/DDBJ databases">
        <title>Evolutionary Origins and Diversification of the Mycorrhizal Mutualists.</title>
        <authorList>
            <consortium name="DOE Joint Genome Institute"/>
            <consortium name="Mycorrhizal Genomics Consortium"/>
            <person name="Kohler A."/>
            <person name="Kuo A."/>
            <person name="Nagy L.G."/>
            <person name="Floudas D."/>
            <person name="Copeland A."/>
            <person name="Barry K.W."/>
            <person name="Cichocki N."/>
            <person name="Veneault-Fourrey C."/>
            <person name="LaButti K."/>
            <person name="Lindquist E.A."/>
            <person name="Lipzen A."/>
            <person name="Lundell T."/>
            <person name="Morin E."/>
            <person name="Murat C."/>
            <person name="Riley R."/>
            <person name="Ohm R."/>
            <person name="Sun H."/>
            <person name="Tunlid A."/>
            <person name="Henrissat B."/>
            <person name="Grigoriev I.V."/>
            <person name="Hibbett D.S."/>
            <person name="Martin F."/>
        </authorList>
    </citation>
    <scope>NUCLEOTIDE SEQUENCE [LARGE SCALE GENOMIC DNA]</scope>
    <source>
        <strain evidence="2 3">SS14</strain>
    </source>
</reference>
<evidence type="ECO:0000256" key="1">
    <source>
        <dbReference type="SAM" id="Phobius"/>
    </source>
</evidence>
<keyword evidence="3" id="KW-1185">Reference proteome</keyword>
<feature type="transmembrane region" description="Helical" evidence="1">
    <location>
        <begin position="149"/>
        <end position="175"/>
    </location>
</feature>
<sequence length="183" mass="21029">MENDPQSQEKMLEGLVMALKAGGQSFILGILLTSILWGIATAQIWHYYRVYRDDSKSLKRFVFLLLLFNLAQFITIIYGTYYWLITCQLPGNYPKVLDATKQVGFAYLHHILTGAVQWQVPPSVSSFHRSSECSNSFYAMRVYYVSDRWAFLFLIISLLIGVETVSGLAETIYVYEQLVRNLT</sequence>
<feature type="transmembrane region" description="Helical" evidence="1">
    <location>
        <begin position="60"/>
        <end position="84"/>
    </location>
</feature>
<dbReference type="Proteomes" id="UP000054279">
    <property type="component" value="Unassembled WGS sequence"/>
</dbReference>
<dbReference type="HOGENOM" id="CLU_1476037_0_0_1"/>
<accession>A0A0C9V3N0</accession>
<keyword evidence="1" id="KW-0472">Membrane</keyword>
<protein>
    <submittedName>
        <fullName evidence="2">Uncharacterized protein</fullName>
    </submittedName>
</protein>
<gene>
    <name evidence="2" type="ORF">M422DRAFT_255427</name>
</gene>
<name>A0A0C9V3N0_SPHS4</name>
<evidence type="ECO:0000313" key="2">
    <source>
        <dbReference type="EMBL" id="KIJ41519.1"/>
    </source>
</evidence>
<feature type="transmembrane region" description="Helical" evidence="1">
    <location>
        <begin position="26"/>
        <end position="48"/>
    </location>
</feature>
<organism evidence="2 3">
    <name type="scientific">Sphaerobolus stellatus (strain SS14)</name>
    <dbReference type="NCBI Taxonomy" id="990650"/>
    <lineage>
        <taxon>Eukaryota</taxon>
        <taxon>Fungi</taxon>
        <taxon>Dikarya</taxon>
        <taxon>Basidiomycota</taxon>
        <taxon>Agaricomycotina</taxon>
        <taxon>Agaricomycetes</taxon>
        <taxon>Phallomycetidae</taxon>
        <taxon>Geastrales</taxon>
        <taxon>Sphaerobolaceae</taxon>
        <taxon>Sphaerobolus</taxon>
    </lineage>
</organism>
<dbReference type="AlphaFoldDB" id="A0A0C9V3N0"/>
<dbReference type="EMBL" id="KN837136">
    <property type="protein sequence ID" value="KIJ41519.1"/>
    <property type="molecule type" value="Genomic_DNA"/>
</dbReference>